<evidence type="ECO:0000313" key="5">
    <source>
        <dbReference type="EMBL" id="OBS72309.1"/>
    </source>
</evidence>
<reference evidence="5 6" key="1">
    <citation type="submission" date="2016-06" db="EMBL/GenBank/DDBJ databases">
        <title>The Draft Genome Sequence and Annotation of the Desert Woodrat Neotoma lepida.</title>
        <authorList>
            <person name="Campbell M."/>
            <person name="Oakeson K.F."/>
            <person name="Yandell M."/>
            <person name="Halpert J.R."/>
            <person name="Dearing D."/>
        </authorList>
    </citation>
    <scope>NUCLEOTIDE SEQUENCE [LARGE SCALE GENOMIC DNA]</scope>
    <source>
        <strain evidence="5">417</strain>
        <tissue evidence="5">Liver</tissue>
    </source>
</reference>
<organism evidence="5 6">
    <name type="scientific">Neotoma lepida</name>
    <name type="common">Desert woodrat</name>
    <dbReference type="NCBI Taxonomy" id="56216"/>
    <lineage>
        <taxon>Eukaryota</taxon>
        <taxon>Metazoa</taxon>
        <taxon>Chordata</taxon>
        <taxon>Craniata</taxon>
        <taxon>Vertebrata</taxon>
        <taxon>Euteleostomi</taxon>
        <taxon>Mammalia</taxon>
        <taxon>Eutheria</taxon>
        <taxon>Euarchontoglires</taxon>
        <taxon>Glires</taxon>
        <taxon>Rodentia</taxon>
        <taxon>Myomorpha</taxon>
        <taxon>Muroidea</taxon>
        <taxon>Cricetidae</taxon>
        <taxon>Neotominae</taxon>
        <taxon>Neotoma</taxon>
    </lineage>
</organism>
<evidence type="ECO:0000313" key="6">
    <source>
        <dbReference type="Proteomes" id="UP000092124"/>
    </source>
</evidence>
<dbReference type="InterPro" id="IPR036860">
    <property type="entry name" value="SH2_dom_sf"/>
</dbReference>
<dbReference type="AlphaFoldDB" id="A0A1A6H200"/>
<name>A0A1A6H200_NEOLE</name>
<dbReference type="SUPFAM" id="SSF55550">
    <property type="entry name" value="SH2 domain"/>
    <property type="match status" value="1"/>
</dbReference>
<feature type="compositionally biased region" description="Acidic residues" evidence="3">
    <location>
        <begin position="110"/>
        <end position="125"/>
    </location>
</feature>
<keyword evidence="6" id="KW-1185">Reference proteome</keyword>
<feature type="compositionally biased region" description="Low complexity" evidence="3">
    <location>
        <begin position="147"/>
        <end position="156"/>
    </location>
</feature>
<feature type="domain" description="SH2" evidence="4">
    <location>
        <begin position="251"/>
        <end position="336"/>
    </location>
</feature>
<dbReference type="Gene3D" id="3.30.505.10">
    <property type="entry name" value="SH2 domain"/>
    <property type="match status" value="1"/>
</dbReference>
<protein>
    <recommendedName>
        <fullName evidence="4">SH2 domain-containing protein</fullName>
    </recommendedName>
</protein>
<dbReference type="PANTHER" id="PTHR14098:SF3">
    <property type="entry name" value="B-CELL LINKER PROTEIN"/>
    <property type="match status" value="1"/>
</dbReference>
<evidence type="ECO:0000256" key="3">
    <source>
        <dbReference type="SAM" id="MobiDB-lite"/>
    </source>
</evidence>
<dbReference type="Pfam" id="PF00017">
    <property type="entry name" value="SH2"/>
    <property type="match status" value="1"/>
</dbReference>
<dbReference type="InterPro" id="IPR000980">
    <property type="entry name" value="SH2"/>
</dbReference>
<dbReference type="PROSITE" id="PS50001">
    <property type="entry name" value="SH2"/>
    <property type="match status" value="1"/>
</dbReference>
<dbReference type="STRING" id="56216.A0A1A6H200"/>
<dbReference type="GO" id="GO:0007169">
    <property type="term" value="P:cell surface receptor protein tyrosine kinase signaling pathway"/>
    <property type="evidence" value="ECO:0007669"/>
    <property type="project" value="TreeGrafter"/>
</dbReference>
<accession>A0A1A6H200</accession>
<sequence length="336" mass="36893">MPSMMLDSDYENPDEHSDSEMYVMPAEETGDDSYEPPPAEQQTRVVHPALPFTRGEYVDNRSSQRHSPPFSKTLPSKPCWPSAKARLASTLPAPTSLQKPQIPPKPKDLLEDEADYVVPVEDNDENYIHPRESSPLPAEKAPMVNRSTKPNSSSKPMSPPANVTVRNSGVWDSKSSLPAAPSPLPRAGKKTATPLKTKGLSLLNATEGLATDKTVYRFPEGGSPAADGPLPSFSSNSTFADQEAELYGKPWYAGACDRKSAEEALHRSNKDGSFLIRKSSGHDSKQPYTLVAFFNKRYFGSVVDIIKNHQHNPLVLIDSQNNTKDSTRLKYAVKVS</sequence>
<evidence type="ECO:0000256" key="1">
    <source>
        <dbReference type="ARBA" id="ARBA00022999"/>
    </source>
</evidence>
<gene>
    <name evidence="5" type="ORF">A6R68_13116</name>
</gene>
<dbReference type="PANTHER" id="PTHR14098">
    <property type="entry name" value="SH2 DOMAIN CONTAINING PROTEIN"/>
    <property type="match status" value="1"/>
</dbReference>
<dbReference type="GO" id="GO:0035556">
    <property type="term" value="P:intracellular signal transduction"/>
    <property type="evidence" value="ECO:0007669"/>
    <property type="project" value="TreeGrafter"/>
</dbReference>
<dbReference type="EMBL" id="LZPO01055134">
    <property type="protein sequence ID" value="OBS72309.1"/>
    <property type="molecule type" value="Genomic_DNA"/>
</dbReference>
<evidence type="ECO:0000259" key="4">
    <source>
        <dbReference type="PROSITE" id="PS50001"/>
    </source>
</evidence>
<dbReference type="InterPro" id="IPR051751">
    <property type="entry name" value="Immunoreceptor_sig_adapters"/>
</dbReference>
<dbReference type="SMART" id="SM00252">
    <property type="entry name" value="SH2"/>
    <property type="match status" value="1"/>
</dbReference>
<comment type="caution">
    <text evidence="5">The sequence shown here is derived from an EMBL/GenBank/DDBJ whole genome shotgun (WGS) entry which is preliminary data.</text>
</comment>
<keyword evidence="1 2" id="KW-0727">SH2 domain</keyword>
<proteinExistence type="predicted"/>
<dbReference type="GO" id="GO:0005737">
    <property type="term" value="C:cytoplasm"/>
    <property type="evidence" value="ECO:0007669"/>
    <property type="project" value="TreeGrafter"/>
</dbReference>
<dbReference type="OrthoDB" id="10044490at2759"/>
<dbReference type="Proteomes" id="UP000092124">
    <property type="component" value="Unassembled WGS sequence"/>
</dbReference>
<evidence type="ECO:0000256" key="2">
    <source>
        <dbReference type="PROSITE-ProRule" id="PRU00191"/>
    </source>
</evidence>
<feature type="region of interest" description="Disordered" evidence="3">
    <location>
        <begin position="1"/>
        <end position="192"/>
    </location>
</feature>